<evidence type="ECO:0000313" key="2">
    <source>
        <dbReference type="Proteomes" id="UP001222027"/>
    </source>
</evidence>
<name>A0AAV8RRE7_ENSVE</name>
<dbReference type="EMBL" id="JAQQAF010000001">
    <property type="protein sequence ID" value="KAJ8509823.1"/>
    <property type="molecule type" value="Genomic_DNA"/>
</dbReference>
<gene>
    <name evidence="1" type="ORF">OPV22_000257</name>
</gene>
<organism evidence="1 2">
    <name type="scientific">Ensete ventricosum</name>
    <name type="common">Abyssinian banana</name>
    <name type="synonym">Musa ensete</name>
    <dbReference type="NCBI Taxonomy" id="4639"/>
    <lineage>
        <taxon>Eukaryota</taxon>
        <taxon>Viridiplantae</taxon>
        <taxon>Streptophyta</taxon>
        <taxon>Embryophyta</taxon>
        <taxon>Tracheophyta</taxon>
        <taxon>Spermatophyta</taxon>
        <taxon>Magnoliopsida</taxon>
        <taxon>Liliopsida</taxon>
        <taxon>Zingiberales</taxon>
        <taxon>Musaceae</taxon>
        <taxon>Ensete</taxon>
    </lineage>
</organism>
<dbReference type="AlphaFoldDB" id="A0AAV8RRE7"/>
<accession>A0AAV8RRE7</accession>
<keyword evidence="2" id="KW-1185">Reference proteome</keyword>
<evidence type="ECO:0000313" key="1">
    <source>
        <dbReference type="EMBL" id="KAJ8509823.1"/>
    </source>
</evidence>
<sequence length="85" mass="9306">MPHQDGEGLHFHDLVGLTVAQYTWSKSLIGQLSASANSSYSRKLLIAFEVVGSMLNFQNVLSAQHLFEVCRTSQVVNIKEIISGG</sequence>
<comment type="caution">
    <text evidence="1">The sequence shown here is derived from an EMBL/GenBank/DDBJ whole genome shotgun (WGS) entry which is preliminary data.</text>
</comment>
<proteinExistence type="predicted"/>
<protein>
    <submittedName>
        <fullName evidence="1">Uncharacterized protein</fullName>
    </submittedName>
</protein>
<dbReference type="Proteomes" id="UP001222027">
    <property type="component" value="Unassembled WGS sequence"/>
</dbReference>
<reference evidence="1 2" key="1">
    <citation type="submission" date="2022-12" db="EMBL/GenBank/DDBJ databases">
        <title>Chromosome-scale assembly of the Ensete ventricosum genome.</title>
        <authorList>
            <person name="Dussert Y."/>
            <person name="Stocks J."/>
            <person name="Wendawek A."/>
            <person name="Woldeyes F."/>
            <person name="Nichols R.A."/>
            <person name="Borrell J.S."/>
        </authorList>
    </citation>
    <scope>NUCLEOTIDE SEQUENCE [LARGE SCALE GENOMIC DNA]</scope>
    <source>
        <strain evidence="2">cv. Maze</strain>
        <tissue evidence="1">Seeds</tissue>
    </source>
</reference>